<dbReference type="OrthoDB" id="249577at2"/>
<name>A0A2K8N3M0_9BACL</name>
<dbReference type="AlphaFoldDB" id="A0A2K8N3M0"/>
<sequence>MEYRRLGKSGLKVSAIALGSWLTYGTVTEERTAEACVHKAFELGINHFDCANVYGAEPHAAERVLGRALREYPRESYVVTTKAFWPVGAGPNDRGLSRKHIIDEVEKSLTALGVDYVDIFYCHRFDPETELEETLRAIDDLITQGKILYAGFSEWSPVQIADGVRLQKELGLHRFVASQPLYNMLNRGIEAEVIPLCAREGIGQVVFSPLGQGVLTGKYRPGERPPAGSRGATPEVQAFMRRYLQPEILQKVEELAAVARRYDLTLARMALAWVLRLPEVSSALVGASRPEQVEENVKAAGVVLPEEALREIDRILGVAE</sequence>
<dbReference type="PANTHER" id="PTHR43150:SF2">
    <property type="entry name" value="HYPERKINETIC, ISOFORM M"/>
    <property type="match status" value="1"/>
</dbReference>
<evidence type="ECO:0000256" key="3">
    <source>
        <dbReference type="ARBA" id="ARBA00023002"/>
    </source>
</evidence>
<proteinExistence type="inferred from homology"/>
<reference evidence="6" key="1">
    <citation type="submission" date="2017-11" db="EMBL/GenBank/DDBJ databases">
        <title>Complete Genome Sequence of Kyrpidia sp. Strain EA-1, a thermophilic, hydrogen-oxidizing Bacterium, isolated from the Azores.</title>
        <authorList>
            <person name="Reiner J.E."/>
            <person name="Lapp C.J."/>
            <person name="Bunk B."/>
            <person name="Gescher J."/>
        </authorList>
    </citation>
    <scope>NUCLEOTIDE SEQUENCE [LARGE SCALE GENOMIC DNA]</scope>
    <source>
        <strain evidence="6">EA-1</strain>
    </source>
</reference>
<comment type="similarity">
    <text evidence="1">Belongs to the shaker potassium channel beta subunit family.</text>
</comment>
<evidence type="ECO:0000256" key="1">
    <source>
        <dbReference type="ARBA" id="ARBA00006515"/>
    </source>
</evidence>
<evidence type="ECO:0000313" key="6">
    <source>
        <dbReference type="Proteomes" id="UP000231932"/>
    </source>
</evidence>
<dbReference type="SUPFAM" id="SSF51430">
    <property type="entry name" value="NAD(P)-linked oxidoreductase"/>
    <property type="match status" value="1"/>
</dbReference>
<organism evidence="5 6">
    <name type="scientific">Kyrpidia spormannii</name>
    <dbReference type="NCBI Taxonomy" id="2055160"/>
    <lineage>
        <taxon>Bacteria</taxon>
        <taxon>Bacillati</taxon>
        <taxon>Bacillota</taxon>
        <taxon>Bacilli</taxon>
        <taxon>Bacillales</taxon>
        <taxon>Alicyclobacillaceae</taxon>
        <taxon>Kyrpidia</taxon>
    </lineage>
</organism>
<dbReference type="PRINTS" id="PR00069">
    <property type="entry name" value="ALDKETRDTASE"/>
</dbReference>
<dbReference type="EMBL" id="CP024955">
    <property type="protein sequence ID" value="ATY84078.1"/>
    <property type="molecule type" value="Genomic_DNA"/>
</dbReference>
<keyword evidence="2" id="KW-0521">NADP</keyword>
<evidence type="ECO:0000259" key="4">
    <source>
        <dbReference type="Pfam" id="PF00248"/>
    </source>
</evidence>
<dbReference type="CDD" id="cd19074">
    <property type="entry name" value="Aldo_ket_red_shaker-like"/>
    <property type="match status" value="1"/>
</dbReference>
<dbReference type="GO" id="GO:0016491">
    <property type="term" value="F:oxidoreductase activity"/>
    <property type="evidence" value="ECO:0007669"/>
    <property type="project" value="UniProtKB-KW"/>
</dbReference>
<keyword evidence="6" id="KW-1185">Reference proteome</keyword>
<dbReference type="Gene3D" id="3.20.20.100">
    <property type="entry name" value="NADP-dependent oxidoreductase domain"/>
    <property type="match status" value="1"/>
</dbReference>
<evidence type="ECO:0000313" key="5">
    <source>
        <dbReference type="EMBL" id="ATY84078.1"/>
    </source>
</evidence>
<dbReference type="GO" id="GO:0005829">
    <property type="term" value="C:cytosol"/>
    <property type="evidence" value="ECO:0007669"/>
    <property type="project" value="UniProtKB-ARBA"/>
</dbReference>
<dbReference type="InterPro" id="IPR005399">
    <property type="entry name" value="K_chnl_volt-dep_bsu_KCNAB-rel"/>
</dbReference>
<dbReference type="Proteomes" id="UP000231932">
    <property type="component" value="Chromosome"/>
</dbReference>
<keyword evidence="3" id="KW-0560">Oxidoreductase</keyword>
<dbReference type="InterPro" id="IPR020471">
    <property type="entry name" value="AKR"/>
</dbReference>
<accession>A0A2K8N3M0</accession>
<dbReference type="InterPro" id="IPR023210">
    <property type="entry name" value="NADP_OxRdtase_dom"/>
</dbReference>
<protein>
    <submittedName>
        <fullName evidence="5">Aldo/keto reductase</fullName>
    </submittedName>
</protein>
<dbReference type="KEGG" id="kyr:CVV65_03200"/>
<dbReference type="FunFam" id="3.20.20.100:FF:000004">
    <property type="entry name" value="Oxidoreductase, aldo/keto reductase"/>
    <property type="match status" value="1"/>
</dbReference>
<dbReference type="InterPro" id="IPR036812">
    <property type="entry name" value="NAD(P)_OxRdtase_dom_sf"/>
</dbReference>
<dbReference type="RefSeq" id="WP_100666910.1">
    <property type="nucleotide sequence ID" value="NZ_CP024955.1"/>
</dbReference>
<feature type="domain" description="NADP-dependent oxidoreductase" evidence="4">
    <location>
        <begin position="16"/>
        <end position="315"/>
    </location>
</feature>
<gene>
    <name evidence="5" type="ORF">CVV65_03200</name>
</gene>
<evidence type="ECO:0000256" key="2">
    <source>
        <dbReference type="ARBA" id="ARBA00022857"/>
    </source>
</evidence>
<dbReference type="PANTHER" id="PTHR43150">
    <property type="entry name" value="HYPERKINETIC, ISOFORM M"/>
    <property type="match status" value="1"/>
</dbReference>
<dbReference type="Pfam" id="PF00248">
    <property type="entry name" value="Aldo_ket_red"/>
    <property type="match status" value="1"/>
</dbReference>